<reference evidence="2 3" key="1">
    <citation type="journal article" date="2015" name="Infect. Genet. Evol.">
        <title>Genomic sequences of six botulinum neurotoxin-producing strains representing three clostridial species illustrate the mobility and diversity of botulinum neurotoxin genes.</title>
        <authorList>
            <person name="Smith T.J."/>
            <person name="Hill K.K."/>
            <person name="Xie G."/>
            <person name="Foley B.T."/>
            <person name="Williamson C.H."/>
            <person name="Foster J.T."/>
            <person name="Johnson S.L."/>
            <person name="Chertkov O."/>
            <person name="Teshima H."/>
            <person name="Gibbons H.S."/>
            <person name="Johnsky L.A."/>
            <person name="Karavis M.A."/>
            <person name="Smith L.A."/>
        </authorList>
    </citation>
    <scope>NUCLEOTIDE SEQUENCE [LARGE SCALE GENOMIC DNA]</scope>
    <source>
        <strain evidence="2 3">CDC 2741</strain>
    </source>
</reference>
<feature type="chain" id="PRO_5039574850" description="Lipoprotein" evidence="1">
    <location>
        <begin position="20"/>
        <end position="195"/>
    </location>
</feature>
<keyword evidence="1" id="KW-0732">Signal</keyword>
<accession>A0A0C1U2P1</accession>
<evidence type="ECO:0000313" key="3">
    <source>
        <dbReference type="Proteomes" id="UP000031366"/>
    </source>
</evidence>
<dbReference type="InterPro" id="IPR035253">
    <property type="entry name" value="Lipoprotein_22_bac"/>
</dbReference>
<proteinExistence type="predicted"/>
<evidence type="ECO:0000256" key="1">
    <source>
        <dbReference type="SAM" id="SignalP"/>
    </source>
</evidence>
<organism evidence="2 3">
    <name type="scientific">Clostridium argentinense CDC 2741</name>
    <dbReference type="NCBI Taxonomy" id="1418104"/>
    <lineage>
        <taxon>Bacteria</taxon>
        <taxon>Bacillati</taxon>
        <taxon>Bacillota</taxon>
        <taxon>Clostridia</taxon>
        <taxon>Eubacteriales</taxon>
        <taxon>Clostridiaceae</taxon>
        <taxon>Clostridium</taxon>
    </lineage>
</organism>
<sequence>MKKIIKLLSISLLSMSLLTGCSLTDKILSKANGVALYGSQQQIENTIEKYKKELKSETSYEIKVTEMDNKKLMIINKTTAEAFIKRGIFKKVDKDDNTETLQSLPTVTSDTGVLFAKNNVKNLMINDKKLNIKYEGNTIIGDGRVYVDMFAIVDDSIWKTIDGEEKTIGLLEFNKDPKHEMINFDVELAQLIKFE</sequence>
<evidence type="ECO:0000313" key="2">
    <source>
        <dbReference type="EMBL" id="KIE45783.1"/>
    </source>
</evidence>
<protein>
    <recommendedName>
        <fullName evidence="4">Lipoprotein</fullName>
    </recommendedName>
</protein>
<dbReference type="AlphaFoldDB" id="A0A0C1U2P1"/>
<dbReference type="EMBL" id="AYSO01000018">
    <property type="protein sequence ID" value="KIE45783.1"/>
    <property type="molecule type" value="Genomic_DNA"/>
</dbReference>
<name>A0A0C1U2P1_9CLOT</name>
<dbReference type="RefSeq" id="WP_039634739.1">
    <property type="nucleotide sequence ID" value="NZ_AYSO01000018.1"/>
</dbReference>
<dbReference type="Pfam" id="PF17294">
    <property type="entry name" value="Lipoprotein_22"/>
    <property type="match status" value="1"/>
</dbReference>
<comment type="caution">
    <text evidence="2">The sequence shown here is derived from an EMBL/GenBank/DDBJ whole genome shotgun (WGS) entry which is preliminary data.</text>
</comment>
<gene>
    <name evidence="2" type="ORF">U732_2407</name>
</gene>
<dbReference type="Gene3D" id="3.30.70.3060">
    <property type="match status" value="1"/>
</dbReference>
<keyword evidence="3" id="KW-1185">Reference proteome</keyword>
<dbReference type="OrthoDB" id="2617138at2"/>
<feature type="signal peptide" evidence="1">
    <location>
        <begin position="1"/>
        <end position="19"/>
    </location>
</feature>
<dbReference type="PROSITE" id="PS51257">
    <property type="entry name" value="PROKAR_LIPOPROTEIN"/>
    <property type="match status" value="1"/>
</dbReference>
<dbReference type="Proteomes" id="UP000031366">
    <property type="component" value="Unassembled WGS sequence"/>
</dbReference>
<evidence type="ECO:0008006" key="4">
    <source>
        <dbReference type="Google" id="ProtNLM"/>
    </source>
</evidence>
<dbReference type="Gene3D" id="2.40.40.60">
    <property type="match status" value="1"/>
</dbReference>